<reference evidence="1" key="1">
    <citation type="submission" date="2018-06" db="EMBL/GenBank/DDBJ databases">
        <authorList>
            <person name="Zhirakovskaya E."/>
        </authorList>
    </citation>
    <scope>NUCLEOTIDE SEQUENCE</scope>
</reference>
<dbReference type="Pfam" id="PF11303">
    <property type="entry name" value="DUF3105"/>
    <property type="match status" value="1"/>
</dbReference>
<organism evidence="1">
    <name type="scientific">hydrothermal vent metagenome</name>
    <dbReference type="NCBI Taxonomy" id="652676"/>
    <lineage>
        <taxon>unclassified sequences</taxon>
        <taxon>metagenomes</taxon>
        <taxon>ecological metagenomes</taxon>
    </lineage>
</organism>
<dbReference type="EMBL" id="UOEU01000353">
    <property type="protein sequence ID" value="VAW32410.1"/>
    <property type="molecule type" value="Genomic_DNA"/>
</dbReference>
<dbReference type="InterPro" id="IPR021454">
    <property type="entry name" value="DUF3105"/>
</dbReference>
<name>A0A3B0UTY8_9ZZZZ</name>
<evidence type="ECO:0008006" key="2">
    <source>
        <dbReference type="Google" id="ProtNLM"/>
    </source>
</evidence>
<gene>
    <name evidence="1" type="ORF">MNBD_CHLOROFLEXI01-1641</name>
</gene>
<sequence length="200" mass="21957">MSKAVTKNRKSKREIRREQMERKKRLRALQIWVPITVIVLALAALLIFRATRPEVEGVTTVDAAIANQHDDTLDIPFGSIPPLGGPHAAIWQNCGIYDTPVSGQFAIHSMEHGAVWITYNPDLPADQIASLQDMVRGEGSMILNPYPNQTSPIVMTVWDRQLELDSADDARVAEFISRYKGNRGPEAGARCSGGVGTPIG</sequence>
<proteinExistence type="predicted"/>
<accession>A0A3B0UTY8</accession>
<dbReference type="AlphaFoldDB" id="A0A3B0UTY8"/>
<evidence type="ECO:0000313" key="1">
    <source>
        <dbReference type="EMBL" id="VAW32410.1"/>
    </source>
</evidence>
<protein>
    <recommendedName>
        <fullName evidence="2">DUF3105 domain-containing protein</fullName>
    </recommendedName>
</protein>